<dbReference type="Pfam" id="PF13350">
    <property type="entry name" value="Y_phosphatase3"/>
    <property type="match status" value="2"/>
</dbReference>
<dbReference type="SUPFAM" id="SSF52799">
    <property type="entry name" value="(Phosphotyrosine protein) phosphatases II"/>
    <property type="match status" value="2"/>
</dbReference>
<dbReference type="InterPro" id="IPR000387">
    <property type="entry name" value="Tyr_Pase_dom"/>
</dbReference>
<dbReference type="InterPro" id="IPR016130">
    <property type="entry name" value="Tyr_Pase_AS"/>
</dbReference>
<dbReference type="InterPro" id="IPR029021">
    <property type="entry name" value="Prot-tyrosine_phosphatase-like"/>
</dbReference>
<comment type="similarity">
    <text evidence="1">Belongs to the protein-tyrosine phosphatase family.</text>
</comment>
<dbReference type="Gene3D" id="3.90.190.10">
    <property type="entry name" value="Protein tyrosine phosphatase superfamily"/>
    <property type="match status" value="2"/>
</dbReference>
<gene>
    <name evidence="3" type="ORF">IAD15_03030</name>
</gene>
<dbReference type="AlphaFoldDB" id="A0A9D1HLS3"/>
<evidence type="ECO:0000313" key="4">
    <source>
        <dbReference type="Proteomes" id="UP000824175"/>
    </source>
</evidence>
<organism evidence="3 4">
    <name type="scientific">Candidatus Fimiplasma intestinipullorum</name>
    <dbReference type="NCBI Taxonomy" id="2840825"/>
    <lineage>
        <taxon>Bacteria</taxon>
        <taxon>Bacillati</taxon>
        <taxon>Bacillota</taxon>
        <taxon>Clostridia</taxon>
        <taxon>Eubacteriales</taxon>
        <taxon>Candidatus Fimiplasma</taxon>
    </lineage>
</organism>
<reference evidence="3" key="2">
    <citation type="journal article" date="2021" name="PeerJ">
        <title>Extensive microbial diversity within the chicken gut microbiome revealed by metagenomics and culture.</title>
        <authorList>
            <person name="Gilroy R."/>
            <person name="Ravi A."/>
            <person name="Getino M."/>
            <person name="Pursley I."/>
            <person name="Horton D.L."/>
            <person name="Alikhan N.F."/>
            <person name="Baker D."/>
            <person name="Gharbi K."/>
            <person name="Hall N."/>
            <person name="Watson M."/>
            <person name="Adriaenssens E.M."/>
            <person name="Foster-Nyarko E."/>
            <person name="Jarju S."/>
            <person name="Secka A."/>
            <person name="Antonio M."/>
            <person name="Oren A."/>
            <person name="Chaudhuri R.R."/>
            <person name="La Ragione R."/>
            <person name="Hildebrand F."/>
            <person name="Pallen M.J."/>
        </authorList>
    </citation>
    <scope>NUCLEOTIDE SEQUENCE</scope>
    <source>
        <strain evidence="3">CHK195-11698</strain>
    </source>
</reference>
<feature type="domain" description="Tyrosine specific protein phosphatases" evidence="2">
    <location>
        <begin position="124"/>
        <end position="167"/>
    </location>
</feature>
<dbReference type="Proteomes" id="UP000824175">
    <property type="component" value="Unassembled WGS sequence"/>
</dbReference>
<dbReference type="PROSITE" id="PS00383">
    <property type="entry name" value="TYR_PHOSPHATASE_1"/>
    <property type="match status" value="2"/>
</dbReference>
<proteinExistence type="inferred from homology"/>
<dbReference type="PANTHER" id="PTHR31126:SF1">
    <property type="entry name" value="TYROSINE SPECIFIC PROTEIN PHOSPHATASES DOMAIN-CONTAINING PROTEIN"/>
    <property type="match status" value="1"/>
</dbReference>
<comment type="caution">
    <text evidence="3">The sequence shown here is derived from an EMBL/GenBank/DDBJ whole genome shotgun (WGS) entry which is preliminary data.</text>
</comment>
<dbReference type="GO" id="GO:0004721">
    <property type="term" value="F:phosphoprotein phosphatase activity"/>
    <property type="evidence" value="ECO:0007669"/>
    <property type="project" value="InterPro"/>
</dbReference>
<evidence type="ECO:0000313" key="3">
    <source>
        <dbReference type="EMBL" id="HIU13025.1"/>
    </source>
</evidence>
<dbReference type="InterPro" id="IPR026893">
    <property type="entry name" value="Tyr/Ser_Pase_IphP-type"/>
</dbReference>
<evidence type="ECO:0000259" key="2">
    <source>
        <dbReference type="PROSITE" id="PS50056"/>
    </source>
</evidence>
<dbReference type="PANTHER" id="PTHR31126">
    <property type="entry name" value="TYROSINE-PROTEIN PHOSPHATASE"/>
    <property type="match status" value="1"/>
</dbReference>
<reference evidence="3" key="1">
    <citation type="submission" date="2020-10" db="EMBL/GenBank/DDBJ databases">
        <authorList>
            <person name="Gilroy R."/>
        </authorList>
    </citation>
    <scope>NUCLEOTIDE SEQUENCE</scope>
    <source>
        <strain evidence="3">CHK195-11698</strain>
    </source>
</reference>
<accession>A0A9D1HLS3</accession>
<dbReference type="PROSITE" id="PS50056">
    <property type="entry name" value="TYR_PHOSPHATASE_2"/>
    <property type="match status" value="2"/>
</dbReference>
<feature type="domain" description="Tyrosine specific protein phosphatases" evidence="2">
    <location>
        <begin position="368"/>
        <end position="429"/>
    </location>
</feature>
<name>A0A9D1HLS3_9FIRM</name>
<sequence length="484" mass="54693">MKNSIQRLNLEGTYNTRELGGYPCEKGRQMTRYGQFLRSDRLDALTAKDIEVLKAYGVTTVIDLRSQKEISEAPDTPVIEAGFQYYHCPLMSELMYENAVNGTFDQTTLAGGYARMVMQYERIKAFFEIVLNSEGTVLFHCTGGQDRTGIMSMLLLMVAHVDYCDIINDYLITSTYTSQDTRLQAFFPEGMALSELRTEPACLKAAYDAVLNRYGTIEAYLEACGLTKEAIQALHDRLVGPAGDYRHLPLEGAYNYRDLGGYPCVQGYTKFHRLMRSDDIGQLTQADLDRLYAYGLRTIVDLRFENEAAVSPDATQKDGRFRNLSMPFVTSTMQRLGTDATTINMNEAKQITLADLYVDLVKDHALVKKTLEAIAEAEGGILFHCSAGKDRTGVIAMLLLMIAQVGQADIYANYQQTFYYLIQKPEIRERLNPEWMEMMESKVESIAKPYTYIIDHYQNIEGYLKAIGLSESARMALQNKLVQD</sequence>
<protein>
    <submittedName>
        <fullName evidence="3">Tyrosine-protein phosphatase</fullName>
    </submittedName>
</protein>
<dbReference type="EMBL" id="DVMJ01000020">
    <property type="protein sequence ID" value="HIU13025.1"/>
    <property type="molecule type" value="Genomic_DNA"/>
</dbReference>
<evidence type="ECO:0000256" key="1">
    <source>
        <dbReference type="ARBA" id="ARBA00009580"/>
    </source>
</evidence>